<dbReference type="InterPro" id="IPR029065">
    <property type="entry name" value="Enolase_C-like"/>
</dbReference>
<keyword evidence="1" id="KW-0479">Metal-binding</keyword>
<evidence type="ECO:0000313" key="3">
    <source>
        <dbReference type="EMBL" id="ASY23390.1"/>
    </source>
</evidence>
<dbReference type="CDD" id="cd03320">
    <property type="entry name" value="OSBS"/>
    <property type="match status" value="1"/>
</dbReference>
<dbReference type="PANTHER" id="PTHR48073">
    <property type="entry name" value="O-SUCCINYLBENZOATE SYNTHASE-RELATED"/>
    <property type="match status" value="1"/>
</dbReference>
<dbReference type="Proteomes" id="UP000217210">
    <property type="component" value="Chromosome"/>
</dbReference>
<dbReference type="Pfam" id="PF18374">
    <property type="entry name" value="Enolase_like_N"/>
    <property type="match status" value="1"/>
</dbReference>
<feature type="domain" description="Mandelate racemase/muconate lactonizing enzyme C-terminal" evidence="2">
    <location>
        <begin position="82"/>
        <end position="175"/>
    </location>
</feature>
<dbReference type="Gene3D" id="3.20.20.120">
    <property type="entry name" value="Enolase-like C-terminal domain"/>
    <property type="match status" value="1"/>
</dbReference>
<evidence type="ECO:0000313" key="4">
    <source>
        <dbReference type="Proteomes" id="UP000217210"/>
    </source>
</evidence>
<dbReference type="GO" id="GO:0046872">
    <property type="term" value="F:metal ion binding"/>
    <property type="evidence" value="ECO:0007669"/>
    <property type="project" value="UniProtKB-KW"/>
</dbReference>
<proteinExistence type="predicted"/>
<protein>
    <submittedName>
        <fullName evidence="3">O-succinylbenzoate synthase</fullName>
    </submittedName>
</protein>
<dbReference type="KEGG" id="nab:B1sIIB91_00335"/>
<dbReference type="AlphaFoldDB" id="A0A249L2S0"/>
<name>A0A249L2S0_9ACTN</name>
<dbReference type="SMART" id="SM00922">
    <property type="entry name" value="MR_MLE"/>
    <property type="match status" value="1"/>
</dbReference>
<dbReference type="SFLD" id="SFLDF00009">
    <property type="entry name" value="o-succinylbenzoate_synthase"/>
    <property type="match status" value="1"/>
</dbReference>
<dbReference type="RefSeq" id="WP_095687680.1">
    <property type="nucleotide sequence ID" value="NZ_CP016779.1"/>
</dbReference>
<dbReference type="SUPFAM" id="SSF51604">
    <property type="entry name" value="Enolase C-terminal domain-like"/>
    <property type="match status" value="1"/>
</dbReference>
<dbReference type="NCBIfam" id="NF002782">
    <property type="entry name" value="PRK02901.1"/>
    <property type="match status" value="1"/>
</dbReference>
<dbReference type="InterPro" id="IPR013342">
    <property type="entry name" value="Mandelate_racemase_C"/>
</dbReference>
<gene>
    <name evidence="3" type="ORF">B1sIIB91_00335</name>
</gene>
<dbReference type="EMBL" id="CP016779">
    <property type="protein sequence ID" value="ASY23390.1"/>
    <property type="molecule type" value="Genomic_DNA"/>
</dbReference>
<organism evidence="3 4">
    <name type="scientific">Candidatus Nanopelagicus abundans</name>
    <dbReference type="NCBI Taxonomy" id="1884916"/>
    <lineage>
        <taxon>Bacteria</taxon>
        <taxon>Bacillati</taxon>
        <taxon>Actinomycetota</taxon>
        <taxon>Actinomycetes</taxon>
        <taxon>Candidatus Nanopelagicales</taxon>
        <taxon>Candidatus Nanopelagicaceae</taxon>
        <taxon>Candidatus Nanopelagicus</taxon>
    </lineage>
</organism>
<dbReference type="SFLD" id="SFLDS00001">
    <property type="entry name" value="Enolase"/>
    <property type="match status" value="1"/>
</dbReference>
<keyword evidence="4" id="KW-1185">Reference proteome</keyword>
<dbReference type="OrthoDB" id="3725747at2"/>
<dbReference type="InterPro" id="IPR036849">
    <property type="entry name" value="Enolase-like_C_sf"/>
</dbReference>
<accession>A0A249L2S0</accession>
<evidence type="ECO:0000259" key="2">
    <source>
        <dbReference type="SMART" id="SM00922"/>
    </source>
</evidence>
<dbReference type="Pfam" id="PF13378">
    <property type="entry name" value="MR_MLE_C"/>
    <property type="match status" value="1"/>
</dbReference>
<reference evidence="3 4" key="1">
    <citation type="submission" date="2016-07" db="EMBL/GenBank/DDBJ databases">
        <title>High microdiversification within the ubiquitous acI lineage of Actinobacteria.</title>
        <authorList>
            <person name="Neuenschwander S.M."/>
            <person name="Salcher M."/>
            <person name="Ghai R."/>
            <person name="Pernthaler J."/>
        </authorList>
    </citation>
    <scope>NUCLEOTIDE SEQUENCE [LARGE SCALE GENOMIC DNA]</scope>
    <source>
        <strain evidence="3">MMS-IIB-91</strain>
    </source>
</reference>
<evidence type="ECO:0000256" key="1">
    <source>
        <dbReference type="ARBA" id="ARBA00022723"/>
    </source>
</evidence>
<sequence length="313" mass="34328">MFPFELQVVSIPVKNNFRGIKSREIALFEGPAGWSEFSPFTEYDNKQSAPWMKASLEAATKPAPNPLRNEVMVNATLPNIKPAEVEKVLSNFDGCTTIKIKINDFTLDRELLIECLKHVPNAKFRLDINGGWTLEEAVVNLKNYEGEFAGLIDYVEQPCLDIADLKALKNETGIKIAVDESIRKFLSSDLTKLKDVADIAVIKWAPSGGINAAINLIEQISLPVVISSALDSSVGISHGLALACAVPNLYGACGLATVALLEGDVTSNSLLASNGVIVNRRVTPDRISEFKVDNQRQKWWQDRADVIYEGSLI</sequence>
<dbReference type="SFLD" id="SFLDG00180">
    <property type="entry name" value="muconate_cycloisomerase"/>
    <property type="match status" value="1"/>
</dbReference>
<dbReference type="PANTHER" id="PTHR48073:SF2">
    <property type="entry name" value="O-SUCCINYLBENZOATE SYNTHASE"/>
    <property type="match status" value="1"/>
</dbReference>